<accession>A0AAN1UVK8</accession>
<dbReference type="EMBL" id="CP030139">
    <property type="protein sequence ID" value="AZB73751.1"/>
    <property type="molecule type" value="Genomic_DNA"/>
</dbReference>
<evidence type="ECO:0008006" key="5">
    <source>
        <dbReference type="Google" id="ProtNLM"/>
    </source>
</evidence>
<evidence type="ECO:0000313" key="4">
    <source>
        <dbReference type="Proteomes" id="UP000267249"/>
    </source>
</evidence>
<name>A0AAN1UVK8_SYNEL</name>
<evidence type="ECO:0000313" key="3">
    <source>
        <dbReference type="EMBL" id="AZB73751.1"/>
    </source>
</evidence>
<organism evidence="3 4">
    <name type="scientific">Synechococcus elongatus PCC 11801</name>
    <dbReference type="NCBI Taxonomy" id="2219813"/>
    <lineage>
        <taxon>Bacteria</taxon>
        <taxon>Bacillati</taxon>
        <taxon>Cyanobacteriota</taxon>
        <taxon>Cyanophyceae</taxon>
        <taxon>Synechococcales</taxon>
        <taxon>Synechococcaceae</taxon>
        <taxon>Synechococcus</taxon>
    </lineage>
</organism>
<feature type="chain" id="PRO_5042981105" description="DUF481 domain-containing protein" evidence="2">
    <location>
        <begin position="27"/>
        <end position="319"/>
    </location>
</feature>
<reference evidence="3 4" key="1">
    <citation type="journal article" date="2018" name="Sci. Rep.">
        <title>Genome Features and Biochemical Characteristics of a Robust, Fast Growing and Naturally Transformable Cyanobacterium Synechococcus elongatus PCC 11801 Isolated from India.</title>
        <authorList>
            <person name="Jaiswal D."/>
            <person name="Sengupta A."/>
            <person name="Sohoni S."/>
            <person name="Sengupta S."/>
            <person name="Phadnavis A.G."/>
            <person name="Pakrasi H.B."/>
            <person name="Wangikar P.P."/>
        </authorList>
    </citation>
    <scope>NUCLEOTIDE SEQUENCE [LARGE SCALE GENOMIC DNA]</scope>
    <source>
        <strain evidence="3 4">PCC 11801</strain>
    </source>
</reference>
<protein>
    <recommendedName>
        <fullName evidence="5">DUF481 domain-containing protein</fullName>
    </recommendedName>
</protein>
<dbReference type="Proteomes" id="UP000267249">
    <property type="component" value="Chromosome"/>
</dbReference>
<sequence>MGFKYFLLPVASLSLLTLATAPESRADTLLESSDAQPKLISTEVQESPQTESPQSVTNDSESSEAWKFSIEPYVFAPLRVQGPITVRGVTANIDAGLGQVLEALSFAAAARARLEKDQFALFTDLYYVDLKGSGLRSINVLEGPRGRTRAIDAATTVNTSQGIYDFAAQYRFGSDRPDPNGGLVLSVSPYVGVRVVDVATSLDLQVSSTSRTGRREISSQRFLSSSQTKVQPLLGSELKLIVTPEFSLFARGDIGGLGLGGGENLSANGIVGAAIKIGNSTNLNLAYRTLRLNLSNTDASPNSFDITQTGLQLGLQIRF</sequence>
<proteinExistence type="predicted"/>
<feature type="compositionally biased region" description="Polar residues" evidence="1">
    <location>
        <begin position="42"/>
        <end position="60"/>
    </location>
</feature>
<feature type="region of interest" description="Disordered" evidence="1">
    <location>
        <begin position="41"/>
        <end position="61"/>
    </location>
</feature>
<gene>
    <name evidence="3" type="ORF">DOP62_11700</name>
</gene>
<evidence type="ECO:0000256" key="2">
    <source>
        <dbReference type="SAM" id="SignalP"/>
    </source>
</evidence>
<feature type="signal peptide" evidence="2">
    <location>
        <begin position="1"/>
        <end position="26"/>
    </location>
</feature>
<keyword evidence="2" id="KW-0732">Signal</keyword>
<evidence type="ECO:0000256" key="1">
    <source>
        <dbReference type="SAM" id="MobiDB-lite"/>
    </source>
</evidence>
<dbReference type="AlphaFoldDB" id="A0AAN1UVK8"/>